<gene>
    <name evidence="1" type="ORF">PPRIM_AZ9-3.1.T0180379</name>
</gene>
<evidence type="ECO:0000313" key="1">
    <source>
        <dbReference type="EMBL" id="CAD8051881.1"/>
    </source>
</evidence>
<dbReference type="AlphaFoldDB" id="A0A8S1KBC6"/>
<keyword evidence="2" id="KW-1185">Reference proteome</keyword>
<evidence type="ECO:0000313" key="2">
    <source>
        <dbReference type="Proteomes" id="UP000688137"/>
    </source>
</evidence>
<dbReference type="EMBL" id="CAJJDM010000014">
    <property type="protein sequence ID" value="CAD8051881.1"/>
    <property type="molecule type" value="Genomic_DNA"/>
</dbReference>
<organism evidence="1 2">
    <name type="scientific">Paramecium primaurelia</name>
    <dbReference type="NCBI Taxonomy" id="5886"/>
    <lineage>
        <taxon>Eukaryota</taxon>
        <taxon>Sar</taxon>
        <taxon>Alveolata</taxon>
        <taxon>Ciliophora</taxon>
        <taxon>Intramacronucleata</taxon>
        <taxon>Oligohymenophorea</taxon>
        <taxon>Peniculida</taxon>
        <taxon>Parameciidae</taxon>
        <taxon>Paramecium</taxon>
    </lineage>
</organism>
<comment type="caution">
    <text evidence="1">The sequence shown here is derived from an EMBL/GenBank/DDBJ whole genome shotgun (WGS) entry which is preliminary data.</text>
</comment>
<reference evidence="1" key="1">
    <citation type="submission" date="2021-01" db="EMBL/GenBank/DDBJ databases">
        <authorList>
            <consortium name="Genoscope - CEA"/>
            <person name="William W."/>
        </authorList>
    </citation>
    <scope>NUCLEOTIDE SEQUENCE</scope>
</reference>
<name>A0A8S1KBC6_PARPR</name>
<dbReference type="Proteomes" id="UP000688137">
    <property type="component" value="Unassembled WGS sequence"/>
</dbReference>
<proteinExistence type="predicted"/>
<sequence>MQKTGQVKSFDVQGKIRQNVLISNQIESHNPSENYKGSYVVYLTQKTLLSQRISMASSIHKDVKQTSNSNNLYT</sequence>
<protein>
    <submittedName>
        <fullName evidence="1">Uncharacterized protein</fullName>
    </submittedName>
</protein>
<accession>A0A8S1KBC6</accession>